<accession>A0A014N586</accession>
<dbReference type="PROSITE" id="PS50297">
    <property type="entry name" value="ANK_REP_REGION"/>
    <property type="match status" value="4"/>
</dbReference>
<dbReference type="CDD" id="cd04842">
    <property type="entry name" value="Peptidases_S8_Kp43_protease"/>
    <property type="match status" value="1"/>
</dbReference>
<dbReference type="HOGENOM" id="CLU_011786_1_0_1"/>
<dbReference type="Pfam" id="PF13637">
    <property type="entry name" value="Ank_4"/>
    <property type="match status" value="1"/>
</dbReference>
<keyword evidence="5 6" id="KW-0040">ANK repeat</keyword>
<dbReference type="EMBL" id="JELW01000138">
    <property type="protein sequence ID" value="EXU94848.1"/>
    <property type="molecule type" value="Genomic_DNA"/>
</dbReference>
<dbReference type="PANTHER" id="PTHR24173:SF74">
    <property type="entry name" value="ANKYRIN REPEAT DOMAIN-CONTAINING PROTEIN 16"/>
    <property type="match status" value="1"/>
</dbReference>
<keyword evidence="3 7" id="KW-0378">Hydrolase</keyword>
<evidence type="ECO:0000259" key="8">
    <source>
        <dbReference type="Pfam" id="PF00082"/>
    </source>
</evidence>
<keyword evidence="4 7" id="KW-0720">Serine protease</keyword>
<dbReference type="Pfam" id="PF12796">
    <property type="entry name" value="Ank_2"/>
    <property type="match status" value="1"/>
</dbReference>
<feature type="repeat" description="ANK" evidence="6">
    <location>
        <begin position="101"/>
        <end position="133"/>
    </location>
</feature>
<evidence type="ECO:0000256" key="3">
    <source>
        <dbReference type="ARBA" id="ARBA00022801"/>
    </source>
</evidence>
<dbReference type="eggNOG" id="KOG4177">
    <property type="taxonomic scope" value="Eukaryota"/>
</dbReference>
<dbReference type="GO" id="GO:0006508">
    <property type="term" value="P:proteolysis"/>
    <property type="evidence" value="ECO:0007669"/>
    <property type="project" value="UniProtKB-KW"/>
</dbReference>
<dbReference type="InterPro" id="IPR036770">
    <property type="entry name" value="Ankyrin_rpt-contain_sf"/>
</dbReference>
<dbReference type="InterPro" id="IPR000209">
    <property type="entry name" value="Peptidase_S8/S53_dom"/>
</dbReference>
<dbReference type="Gene3D" id="3.40.50.200">
    <property type="entry name" value="Peptidase S8/S53 domain"/>
    <property type="match status" value="1"/>
</dbReference>
<organism evidence="9 10">
    <name type="scientific">Metarhizium robertsii</name>
    <dbReference type="NCBI Taxonomy" id="568076"/>
    <lineage>
        <taxon>Eukaryota</taxon>
        <taxon>Fungi</taxon>
        <taxon>Dikarya</taxon>
        <taxon>Ascomycota</taxon>
        <taxon>Pezizomycotina</taxon>
        <taxon>Sordariomycetes</taxon>
        <taxon>Hypocreomycetidae</taxon>
        <taxon>Hypocreales</taxon>
        <taxon>Clavicipitaceae</taxon>
        <taxon>Metarhizium</taxon>
    </lineage>
</organism>
<dbReference type="InterPro" id="IPR008979">
    <property type="entry name" value="Galactose-bd-like_sf"/>
</dbReference>
<name>A0A014N586_9HYPO</name>
<reference evidence="9 10" key="1">
    <citation type="submission" date="2014-02" db="EMBL/GenBank/DDBJ databases">
        <title>The genome sequence of the entomopathogenic fungus Metarhizium robertsii ARSEF 2575.</title>
        <authorList>
            <person name="Giuliano Garisto Donzelli B."/>
            <person name="Roe B.A."/>
            <person name="Macmil S.L."/>
            <person name="Krasnoff S.B."/>
            <person name="Gibson D.M."/>
        </authorList>
    </citation>
    <scope>NUCLEOTIDE SEQUENCE [LARGE SCALE GENOMIC DNA]</scope>
    <source>
        <strain evidence="9 10">ARSEF 2575</strain>
    </source>
</reference>
<dbReference type="PROSITE" id="PS51892">
    <property type="entry name" value="SUBTILASE"/>
    <property type="match status" value="1"/>
</dbReference>
<dbReference type="PROSITE" id="PS00138">
    <property type="entry name" value="SUBTILASE_SER"/>
    <property type="match status" value="1"/>
</dbReference>
<dbReference type="InterPro" id="IPR022398">
    <property type="entry name" value="Peptidase_S8_His-AS"/>
</dbReference>
<evidence type="ECO:0000256" key="5">
    <source>
        <dbReference type="ARBA" id="ARBA00023043"/>
    </source>
</evidence>
<protein>
    <submittedName>
        <fullName evidence="9">Ankyrin repeat protein</fullName>
    </submittedName>
</protein>
<evidence type="ECO:0000256" key="2">
    <source>
        <dbReference type="ARBA" id="ARBA00022737"/>
    </source>
</evidence>
<dbReference type="InterPro" id="IPR002110">
    <property type="entry name" value="Ankyrin_rpt"/>
</dbReference>
<evidence type="ECO:0000256" key="7">
    <source>
        <dbReference type="PROSITE-ProRule" id="PRU01240"/>
    </source>
</evidence>
<evidence type="ECO:0000256" key="1">
    <source>
        <dbReference type="ARBA" id="ARBA00022670"/>
    </source>
</evidence>
<dbReference type="PRINTS" id="PR01415">
    <property type="entry name" value="ANKYRIN"/>
</dbReference>
<comment type="caution">
    <text evidence="9">The sequence shown here is derived from an EMBL/GenBank/DDBJ whole genome shotgun (WGS) entry which is preliminary data.</text>
</comment>
<gene>
    <name evidence="9" type="ORF">X797_012067</name>
</gene>
<feature type="active site" description="Charge relay system" evidence="7">
    <location>
        <position position="686"/>
    </location>
</feature>
<dbReference type="InterPro" id="IPR023828">
    <property type="entry name" value="Peptidase_S8_Ser-AS"/>
</dbReference>
<evidence type="ECO:0000313" key="10">
    <source>
        <dbReference type="Proteomes" id="UP000030151"/>
    </source>
</evidence>
<feature type="repeat" description="ANK" evidence="6">
    <location>
        <begin position="68"/>
        <end position="100"/>
    </location>
</feature>
<evidence type="ECO:0000256" key="4">
    <source>
        <dbReference type="ARBA" id="ARBA00022825"/>
    </source>
</evidence>
<dbReference type="AlphaFoldDB" id="A0A014N586"/>
<dbReference type="PROSITE" id="PS50088">
    <property type="entry name" value="ANK_REPEAT"/>
    <property type="match status" value="4"/>
</dbReference>
<dbReference type="PANTHER" id="PTHR24173">
    <property type="entry name" value="ANKYRIN REPEAT CONTAINING"/>
    <property type="match status" value="1"/>
</dbReference>
<dbReference type="SUPFAM" id="SSF49785">
    <property type="entry name" value="Galactose-binding domain-like"/>
    <property type="match status" value="1"/>
</dbReference>
<evidence type="ECO:0000256" key="6">
    <source>
        <dbReference type="PROSITE-ProRule" id="PRU00023"/>
    </source>
</evidence>
<feature type="active site" description="Charge relay system" evidence="7">
    <location>
        <position position="450"/>
    </location>
</feature>
<dbReference type="GO" id="GO:0004252">
    <property type="term" value="F:serine-type endopeptidase activity"/>
    <property type="evidence" value="ECO:0007669"/>
    <property type="project" value="UniProtKB-UniRule"/>
</dbReference>
<sequence>MSTGKKLLLAAKLGRFAEVQSLLDEGVDPNAKDSSGSTPLHIAAKGESPEVVELLLEHGANSNTKEESGRTPLHYAAQNTRDEIAQILLDYWADPKITDKVGSTPLHYAATHGNPEIIRLLLESGANPNAQDESGLTPIHYAAKHGEPDSVGLLLKKGADPKVKDRSGSTPLFYAAAKNVLELLLGRRNISGMETDAKGKQMSLTPMYHISINGNHLDESIKPATDASETNYILVQTRMQLNEPERQYLVNAGLIFHDYVSKNTYLCGYRDEDLDKIRQLDRVVFVDAYRKDFKIASGLKSSKANIDRDVKVNVIFHDGINSSRARSLPSEILELEDVKLDYTNIPYKAQITIPREKLEPLAGIDEVRLIEEVGEIKPRNNQARLIVGLDVEKESDVMTDQKRYEGEGQVIAISDTGLGTGHRESNHYAFEDRILALYAMNGTTLDPIGHGTHVCGSAVGNAAMNNGVHIRGTAPKSQLVMQSLWHSGSERLNAPRDLYQLFNMPYTHPDQKVRVHSNSWNQVMVDGQLPYTSRAEDIDTFVWKHKDMVICWAAGNDATFHHAMGRANEGQIGAEAAAKNCITIGACENRRPDMQITYDDIDKAQFPDSIKYQRVARDPSLVAAFSSRGPTSQDGLYKTRIKPDIVAPGTLIISAHACIRSTTGSGLEKCHLHDEDNRWCYDSGTSMSTPLVAGCAAVLRQVLIPKPEFNQASGCEYPSAALIKAILINGADIVSDPNIPPVTPNVHSGFGRVNMAKSMTIACGKDGTGFKEEELSNDTEKIKQLINLRANHACNTIKATLTWSDFPGDALKNRLRLELRHSSFLNPKSSDHQYNNVQQVLWKNLPPGNIAITVGIIRKLFRSPQPFAVVWHLYSEKGKDSAKTCSWL</sequence>
<dbReference type="SUPFAM" id="SSF48403">
    <property type="entry name" value="Ankyrin repeat"/>
    <property type="match status" value="1"/>
</dbReference>
<dbReference type="PRINTS" id="PR00723">
    <property type="entry name" value="SUBTILISIN"/>
</dbReference>
<proteinExistence type="inferred from homology"/>
<keyword evidence="2" id="KW-0677">Repeat</keyword>
<dbReference type="Proteomes" id="UP000030151">
    <property type="component" value="Unassembled WGS sequence"/>
</dbReference>
<dbReference type="InterPro" id="IPR015500">
    <property type="entry name" value="Peptidase_S8_subtilisin-rel"/>
</dbReference>
<dbReference type="InterPro" id="IPR036852">
    <property type="entry name" value="Peptidase_S8/S53_dom_sf"/>
</dbReference>
<feature type="repeat" description="ANK" evidence="6">
    <location>
        <begin position="134"/>
        <end position="166"/>
    </location>
</feature>
<feature type="repeat" description="ANK" evidence="6">
    <location>
        <begin position="35"/>
        <end position="67"/>
    </location>
</feature>
<dbReference type="SMART" id="SM00248">
    <property type="entry name" value="ANK"/>
    <property type="match status" value="5"/>
</dbReference>
<dbReference type="PROSITE" id="PS00137">
    <property type="entry name" value="SUBTILASE_HIS"/>
    <property type="match status" value="1"/>
</dbReference>
<evidence type="ECO:0000313" key="9">
    <source>
        <dbReference type="EMBL" id="EXU94848.1"/>
    </source>
</evidence>
<feature type="active site" description="Charge relay system" evidence="7">
    <location>
        <position position="415"/>
    </location>
</feature>
<dbReference type="Gene3D" id="1.25.40.20">
    <property type="entry name" value="Ankyrin repeat-containing domain"/>
    <property type="match status" value="2"/>
</dbReference>
<comment type="similarity">
    <text evidence="7">Belongs to the peptidase S8 family.</text>
</comment>
<dbReference type="SUPFAM" id="SSF52743">
    <property type="entry name" value="Subtilisin-like"/>
    <property type="match status" value="1"/>
</dbReference>
<dbReference type="Pfam" id="PF00082">
    <property type="entry name" value="Peptidase_S8"/>
    <property type="match status" value="1"/>
</dbReference>
<keyword evidence="1 7" id="KW-0645">Protease</keyword>
<feature type="domain" description="Peptidase S8/S53" evidence="8">
    <location>
        <begin position="406"/>
        <end position="731"/>
    </location>
</feature>
<dbReference type="InterPro" id="IPR034058">
    <property type="entry name" value="TagA/B/C/D_pept_dom"/>
</dbReference>
<dbReference type="Gene3D" id="2.60.120.380">
    <property type="match status" value="1"/>
</dbReference>